<dbReference type="PANTHER" id="PTHR33175:SF3">
    <property type="entry name" value="DNA-BINDING PROTEIN HU-BETA"/>
    <property type="match status" value="1"/>
</dbReference>
<protein>
    <recommendedName>
        <fullName evidence="6">DNA-binding protein</fullName>
    </recommendedName>
</protein>
<evidence type="ECO:0000313" key="5">
    <source>
        <dbReference type="Proteomes" id="UP000230232"/>
    </source>
</evidence>
<dbReference type="PANTHER" id="PTHR33175">
    <property type="entry name" value="DNA-BINDING PROTEIN HU"/>
    <property type="match status" value="1"/>
</dbReference>
<evidence type="ECO:0000256" key="3">
    <source>
        <dbReference type="RuleBase" id="RU003939"/>
    </source>
</evidence>
<dbReference type="EMBL" id="PCXO01000005">
    <property type="protein sequence ID" value="PIR41476.1"/>
    <property type="molecule type" value="Genomic_DNA"/>
</dbReference>
<comment type="similarity">
    <text evidence="3">Belongs to the bacterial histone-like protein family.</text>
</comment>
<reference evidence="4 5" key="1">
    <citation type="submission" date="2017-09" db="EMBL/GenBank/DDBJ databases">
        <title>Depth-based differentiation of microbial function through sediment-hosted aquifers and enrichment of novel symbionts in the deep terrestrial subsurface.</title>
        <authorList>
            <person name="Probst A.J."/>
            <person name="Ladd B."/>
            <person name="Jarett J.K."/>
            <person name="Geller-Mcgrath D.E."/>
            <person name="Sieber C.M."/>
            <person name="Emerson J.B."/>
            <person name="Anantharaman K."/>
            <person name="Thomas B.C."/>
            <person name="Malmstrom R."/>
            <person name="Stieglmeier M."/>
            <person name="Klingl A."/>
            <person name="Woyke T."/>
            <person name="Ryan C.M."/>
            <person name="Banfield J.F."/>
        </authorList>
    </citation>
    <scope>NUCLEOTIDE SEQUENCE [LARGE SCALE GENOMIC DNA]</scope>
    <source>
        <strain evidence="4">CG10_big_fil_rev_8_21_14_0_10_46_23</strain>
    </source>
</reference>
<dbReference type="InterPro" id="IPR020816">
    <property type="entry name" value="Histone-like_DNA-bd_CS"/>
</dbReference>
<gene>
    <name evidence="4" type="ORF">COV31_01210</name>
</gene>
<dbReference type="Pfam" id="PF00216">
    <property type="entry name" value="Bac_DNA_binding"/>
    <property type="match status" value="1"/>
</dbReference>
<dbReference type="PROSITE" id="PS00045">
    <property type="entry name" value="HISTONE_LIKE"/>
    <property type="match status" value="1"/>
</dbReference>
<dbReference type="Proteomes" id="UP000230232">
    <property type="component" value="Unassembled WGS sequence"/>
</dbReference>
<evidence type="ECO:0000256" key="1">
    <source>
        <dbReference type="ARBA" id="ARBA00023067"/>
    </source>
</evidence>
<evidence type="ECO:0000313" key="4">
    <source>
        <dbReference type="EMBL" id="PIR41476.1"/>
    </source>
</evidence>
<accession>A0A2H0R570</accession>
<name>A0A2H0R570_9BACT</name>
<dbReference type="GO" id="GO:0030261">
    <property type="term" value="P:chromosome condensation"/>
    <property type="evidence" value="ECO:0007669"/>
    <property type="project" value="UniProtKB-KW"/>
</dbReference>
<keyword evidence="2" id="KW-0238">DNA-binding</keyword>
<organism evidence="4 5">
    <name type="scientific">Candidatus Yanofskybacteria bacterium CG10_big_fil_rev_8_21_14_0_10_46_23</name>
    <dbReference type="NCBI Taxonomy" id="1975098"/>
    <lineage>
        <taxon>Bacteria</taxon>
        <taxon>Candidatus Yanofskyibacteriota</taxon>
    </lineage>
</organism>
<dbReference type="CDD" id="cd13831">
    <property type="entry name" value="HU"/>
    <property type="match status" value="1"/>
</dbReference>
<dbReference type="PRINTS" id="PR01727">
    <property type="entry name" value="DNABINDINGHU"/>
</dbReference>
<proteinExistence type="inferred from homology"/>
<sequence length="94" mass="10670">MDKTVTKAKFVQRLADKMNASKKDAQDWLDVIFDEIVAVMKEGDKVNITGFGIFRIYDRKARMGRNPATGEPVQIAAKRMPKFRPGKVLKEAIE</sequence>
<dbReference type="InterPro" id="IPR010992">
    <property type="entry name" value="IHF-like_DNA-bd_dom_sf"/>
</dbReference>
<dbReference type="Gene3D" id="4.10.520.10">
    <property type="entry name" value="IHF-like DNA-binding proteins"/>
    <property type="match status" value="1"/>
</dbReference>
<keyword evidence="1" id="KW-0226">DNA condensation</keyword>
<evidence type="ECO:0008006" key="6">
    <source>
        <dbReference type="Google" id="ProtNLM"/>
    </source>
</evidence>
<dbReference type="GO" id="GO:0030527">
    <property type="term" value="F:structural constituent of chromatin"/>
    <property type="evidence" value="ECO:0007669"/>
    <property type="project" value="InterPro"/>
</dbReference>
<dbReference type="SMART" id="SM00411">
    <property type="entry name" value="BHL"/>
    <property type="match status" value="1"/>
</dbReference>
<dbReference type="GO" id="GO:0003677">
    <property type="term" value="F:DNA binding"/>
    <property type="evidence" value="ECO:0007669"/>
    <property type="project" value="UniProtKB-KW"/>
</dbReference>
<dbReference type="AlphaFoldDB" id="A0A2H0R570"/>
<evidence type="ECO:0000256" key="2">
    <source>
        <dbReference type="ARBA" id="ARBA00023125"/>
    </source>
</evidence>
<dbReference type="SUPFAM" id="SSF47729">
    <property type="entry name" value="IHF-like DNA-binding proteins"/>
    <property type="match status" value="1"/>
</dbReference>
<dbReference type="InterPro" id="IPR000119">
    <property type="entry name" value="Hist_DNA-bd"/>
</dbReference>
<comment type="caution">
    <text evidence="4">The sequence shown here is derived from an EMBL/GenBank/DDBJ whole genome shotgun (WGS) entry which is preliminary data.</text>
</comment>